<keyword evidence="5" id="KW-0804">Transcription</keyword>
<dbReference type="GO" id="GO:0003700">
    <property type="term" value="F:DNA-binding transcription factor activity"/>
    <property type="evidence" value="ECO:0007669"/>
    <property type="project" value="InterPro"/>
</dbReference>
<feature type="domain" description="HTH lysR-type" evidence="6">
    <location>
        <begin position="1"/>
        <end position="58"/>
    </location>
</feature>
<sequence length="301" mass="33752">MNLRDLHYFTAVAELGHFGQAAERCCVSQPTLSGQLRKLEEHLGHPLFERTTRSVTLTPFGQEALALARRVIRDCDAIQRKARELDDPYAGPLTLGAFPTIGPWLLPRITPYLSQAFPKTFFYLLEEKSPVLQSQLENEQLDAAILSLPQEHPALTSIPLFSEPFLAAVPEDHPWAERDTLNTVEISGERLLLLADGHCLRDQALELCSLQRIDSEAGFQATSLETLRQMVRLGAGITLVPKLAVPEIPEPGIRYIPLADDSARREIALCFRETHPRERFLQELGSEIRAHYREPLFAAGC</sequence>
<dbReference type="InterPro" id="IPR036390">
    <property type="entry name" value="WH_DNA-bd_sf"/>
</dbReference>
<evidence type="ECO:0000256" key="2">
    <source>
        <dbReference type="ARBA" id="ARBA00023015"/>
    </source>
</evidence>
<keyword evidence="2" id="KW-0805">Transcription regulation</keyword>
<reference evidence="8" key="1">
    <citation type="journal article" date="2013" name="Stand. Genomic Sci.">
        <title>Complete genome sequence of the halophilic bacterium Spirochaeta africana type strain (Z-7692(T)) from the alkaline Lake Magadi in the East African Rift.</title>
        <authorList>
            <person name="Liolos K."/>
            <person name="Abt B."/>
            <person name="Scheuner C."/>
            <person name="Teshima H."/>
            <person name="Held B."/>
            <person name="Lapidus A."/>
            <person name="Nolan M."/>
            <person name="Lucas S."/>
            <person name="Deshpande S."/>
            <person name="Cheng J.F."/>
            <person name="Tapia R."/>
            <person name="Goodwin L.A."/>
            <person name="Pitluck S."/>
            <person name="Pagani I."/>
            <person name="Ivanova N."/>
            <person name="Mavromatis K."/>
            <person name="Mikhailova N."/>
            <person name="Huntemann M."/>
            <person name="Pati A."/>
            <person name="Chen A."/>
            <person name="Palaniappan K."/>
            <person name="Land M."/>
            <person name="Rohde M."/>
            <person name="Tindall B.J."/>
            <person name="Detter J.C."/>
            <person name="Goker M."/>
            <person name="Bristow J."/>
            <person name="Eisen J.A."/>
            <person name="Markowitz V."/>
            <person name="Hugenholtz P."/>
            <person name="Woyke T."/>
            <person name="Klenk H.P."/>
            <person name="Kyrpides N.C."/>
        </authorList>
    </citation>
    <scope>NUCLEOTIDE SEQUENCE</scope>
    <source>
        <strain evidence="8">ATCC 700263 / DSM 8902 / Z-7692</strain>
    </source>
</reference>
<evidence type="ECO:0000256" key="1">
    <source>
        <dbReference type="ARBA" id="ARBA00009437"/>
    </source>
</evidence>
<dbReference type="PROSITE" id="PS50931">
    <property type="entry name" value="HTH_LYSR"/>
    <property type="match status" value="1"/>
</dbReference>
<organism evidence="7 8">
    <name type="scientific">Spirochaeta africana (strain ATCC 700263 / DSM 8902 / Z-7692)</name>
    <dbReference type="NCBI Taxonomy" id="889378"/>
    <lineage>
        <taxon>Bacteria</taxon>
        <taxon>Pseudomonadati</taxon>
        <taxon>Spirochaetota</taxon>
        <taxon>Spirochaetia</taxon>
        <taxon>Spirochaetales</taxon>
        <taxon>Spirochaetaceae</taxon>
        <taxon>Spirochaeta</taxon>
    </lineage>
</organism>
<dbReference type="FunFam" id="1.10.10.10:FF:000001">
    <property type="entry name" value="LysR family transcriptional regulator"/>
    <property type="match status" value="1"/>
</dbReference>
<keyword evidence="3" id="KW-0238">DNA-binding</keyword>
<evidence type="ECO:0000256" key="3">
    <source>
        <dbReference type="ARBA" id="ARBA00023125"/>
    </source>
</evidence>
<evidence type="ECO:0000259" key="6">
    <source>
        <dbReference type="PROSITE" id="PS50931"/>
    </source>
</evidence>
<dbReference type="Pfam" id="PF00126">
    <property type="entry name" value="HTH_1"/>
    <property type="match status" value="1"/>
</dbReference>
<dbReference type="RefSeq" id="WP_014456702.1">
    <property type="nucleotide sequence ID" value="NC_017098.1"/>
</dbReference>
<dbReference type="AlphaFoldDB" id="H9UMH7"/>
<dbReference type="EMBL" id="CP003282">
    <property type="protein sequence ID" value="AFG38720.1"/>
    <property type="molecule type" value="Genomic_DNA"/>
</dbReference>
<gene>
    <name evidence="7" type="ordered locus">Spiaf_2695</name>
</gene>
<accession>H9UMH7</accession>
<dbReference type="GO" id="GO:0032993">
    <property type="term" value="C:protein-DNA complex"/>
    <property type="evidence" value="ECO:0007669"/>
    <property type="project" value="TreeGrafter"/>
</dbReference>
<dbReference type="HOGENOM" id="CLU_039613_6_4_12"/>
<dbReference type="PANTHER" id="PTHR30346:SF26">
    <property type="entry name" value="HYDROGEN PEROXIDE-INDUCIBLE GENES ACTIVATOR"/>
    <property type="match status" value="1"/>
</dbReference>
<dbReference type="PATRIC" id="fig|889378.3.peg.2668"/>
<dbReference type="InterPro" id="IPR005119">
    <property type="entry name" value="LysR_subst-bd"/>
</dbReference>
<dbReference type="eggNOG" id="COG0583">
    <property type="taxonomic scope" value="Bacteria"/>
</dbReference>
<dbReference type="PANTHER" id="PTHR30346">
    <property type="entry name" value="TRANSCRIPTIONAL DUAL REGULATOR HCAR-RELATED"/>
    <property type="match status" value="1"/>
</dbReference>
<evidence type="ECO:0000313" key="7">
    <source>
        <dbReference type="EMBL" id="AFG38720.1"/>
    </source>
</evidence>
<evidence type="ECO:0000256" key="5">
    <source>
        <dbReference type="ARBA" id="ARBA00023163"/>
    </source>
</evidence>
<dbReference type="GO" id="GO:0003677">
    <property type="term" value="F:DNA binding"/>
    <property type="evidence" value="ECO:0007669"/>
    <property type="project" value="UniProtKB-KW"/>
</dbReference>
<protein>
    <submittedName>
        <fullName evidence="7">Transcriptional regulator</fullName>
    </submittedName>
</protein>
<comment type="similarity">
    <text evidence="1">Belongs to the LysR transcriptional regulatory family.</text>
</comment>
<dbReference type="InterPro" id="IPR000847">
    <property type="entry name" value="LysR_HTH_N"/>
</dbReference>
<dbReference type="SUPFAM" id="SSF53850">
    <property type="entry name" value="Periplasmic binding protein-like II"/>
    <property type="match status" value="1"/>
</dbReference>
<dbReference type="KEGG" id="sfc:Spiaf_2695"/>
<dbReference type="CDD" id="cd08411">
    <property type="entry name" value="PBP2_OxyR"/>
    <property type="match status" value="1"/>
</dbReference>
<dbReference type="Gene3D" id="3.40.190.10">
    <property type="entry name" value="Periplasmic binding protein-like II"/>
    <property type="match status" value="2"/>
</dbReference>
<dbReference type="Gene3D" id="1.10.10.10">
    <property type="entry name" value="Winged helix-like DNA-binding domain superfamily/Winged helix DNA-binding domain"/>
    <property type="match status" value="1"/>
</dbReference>
<dbReference type="Pfam" id="PF03466">
    <property type="entry name" value="LysR_substrate"/>
    <property type="match status" value="1"/>
</dbReference>
<keyword evidence="8" id="KW-1185">Reference proteome</keyword>
<dbReference type="PRINTS" id="PR00039">
    <property type="entry name" value="HTHLYSR"/>
</dbReference>
<evidence type="ECO:0000256" key="4">
    <source>
        <dbReference type="ARBA" id="ARBA00023159"/>
    </source>
</evidence>
<dbReference type="STRING" id="889378.Spiaf_2695"/>
<name>H9UMH7_SPIAZ</name>
<keyword evidence="4" id="KW-0010">Activator</keyword>
<dbReference type="Proteomes" id="UP000007383">
    <property type="component" value="Chromosome"/>
</dbReference>
<proteinExistence type="inferred from homology"/>
<dbReference type="InterPro" id="IPR036388">
    <property type="entry name" value="WH-like_DNA-bd_sf"/>
</dbReference>
<evidence type="ECO:0000313" key="8">
    <source>
        <dbReference type="Proteomes" id="UP000007383"/>
    </source>
</evidence>
<dbReference type="SUPFAM" id="SSF46785">
    <property type="entry name" value="Winged helix' DNA-binding domain"/>
    <property type="match status" value="1"/>
</dbReference>
<dbReference type="OrthoDB" id="9803735at2"/>